<sequence length="137" mass="15757">MNSEKFITRRIIAGIIDYTIIFSLTSLYIYIFGESDSEGTYNVSGIRTFPIFIFWLIYICIVEITLKSTLGNYIVGLKPIDLQTEKSINFKQSFLRHIVDLVDMMFFGIVAIMVIKNSKESQRLGDLLAKTKVVRIK</sequence>
<feature type="transmembrane region" description="Helical" evidence="5">
    <location>
        <begin position="52"/>
        <end position="74"/>
    </location>
</feature>
<protein>
    <submittedName>
        <fullName evidence="7">Uncharacterized membrane protein YckC, RDD family</fullName>
    </submittedName>
</protein>
<dbReference type="AlphaFoldDB" id="A0A1I3U4U0"/>
<evidence type="ECO:0000256" key="4">
    <source>
        <dbReference type="ARBA" id="ARBA00023136"/>
    </source>
</evidence>
<evidence type="ECO:0000256" key="1">
    <source>
        <dbReference type="ARBA" id="ARBA00004141"/>
    </source>
</evidence>
<dbReference type="Pfam" id="PF06271">
    <property type="entry name" value="RDD"/>
    <property type="match status" value="1"/>
</dbReference>
<evidence type="ECO:0000256" key="5">
    <source>
        <dbReference type="SAM" id="Phobius"/>
    </source>
</evidence>
<keyword evidence="8" id="KW-1185">Reference proteome</keyword>
<dbReference type="InterPro" id="IPR010432">
    <property type="entry name" value="RDD"/>
</dbReference>
<gene>
    <name evidence="7" type="ORF">SAMN04487893_11589</name>
</gene>
<keyword evidence="3 5" id="KW-1133">Transmembrane helix</keyword>
<organism evidence="7 8">
    <name type="scientific">Myroides guanonis</name>
    <dbReference type="NCBI Taxonomy" id="1150112"/>
    <lineage>
        <taxon>Bacteria</taxon>
        <taxon>Pseudomonadati</taxon>
        <taxon>Bacteroidota</taxon>
        <taxon>Flavobacteriia</taxon>
        <taxon>Flavobacteriales</taxon>
        <taxon>Flavobacteriaceae</taxon>
        <taxon>Myroides</taxon>
    </lineage>
</organism>
<evidence type="ECO:0000256" key="3">
    <source>
        <dbReference type="ARBA" id="ARBA00022989"/>
    </source>
</evidence>
<evidence type="ECO:0000256" key="2">
    <source>
        <dbReference type="ARBA" id="ARBA00022692"/>
    </source>
</evidence>
<dbReference type="PANTHER" id="PTHR38480">
    <property type="entry name" value="SLR0254 PROTEIN"/>
    <property type="match status" value="1"/>
</dbReference>
<dbReference type="EMBL" id="FORU01000015">
    <property type="protein sequence ID" value="SFJ76797.1"/>
    <property type="molecule type" value="Genomic_DNA"/>
</dbReference>
<dbReference type="GO" id="GO:0016020">
    <property type="term" value="C:membrane"/>
    <property type="evidence" value="ECO:0007669"/>
    <property type="project" value="UniProtKB-SubCell"/>
</dbReference>
<reference evidence="8" key="1">
    <citation type="submission" date="2016-10" db="EMBL/GenBank/DDBJ databases">
        <authorList>
            <person name="Varghese N."/>
            <person name="Submissions S."/>
        </authorList>
    </citation>
    <scope>NUCLEOTIDE SEQUENCE [LARGE SCALE GENOMIC DNA]</scope>
    <source>
        <strain evidence="8">DSM 26542</strain>
    </source>
</reference>
<dbReference type="STRING" id="1150112.SAMN04487893_11589"/>
<evidence type="ECO:0000313" key="8">
    <source>
        <dbReference type="Proteomes" id="UP000243887"/>
    </source>
</evidence>
<feature type="domain" description="RDD" evidence="6">
    <location>
        <begin position="7"/>
        <end position="130"/>
    </location>
</feature>
<comment type="subcellular location">
    <subcellularLocation>
        <location evidence="1">Membrane</location>
        <topology evidence="1">Multi-pass membrane protein</topology>
    </subcellularLocation>
</comment>
<evidence type="ECO:0000313" key="7">
    <source>
        <dbReference type="EMBL" id="SFJ76797.1"/>
    </source>
</evidence>
<proteinExistence type="predicted"/>
<dbReference type="Proteomes" id="UP000243887">
    <property type="component" value="Unassembled WGS sequence"/>
</dbReference>
<dbReference type="PANTHER" id="PTHR38480:SF1">
    <property type="entry name" value="SLR0254 PROTEIN"/>
    <property type="match status" value="1"/>
</dbReference>
<evidence type="ECO:0000259" key="6">
    <source>
        <dbReference type="Pfam" id="PF06271"/>
    </source>
</evidence>
<keyword evidence="2 5" id="KW-0812">Transmembrane</keyword>
<accession>A0A1I3U4U0</accession>
<name>A0A1I3U4U0_9FLAO</name>
<feature type="transmembrane region" description="Helical" evidence="5">
    <location>
        <begin position="12"/>
        <end position="32"/>
    </location>
</feature>
<keyword evidence="4 5" id="KW-0472">Membrane</keyword>
<dbReference type="RefSeq" id="WP_090680687.1">
    <property type="nucleotide sequence ID" value="NZ_FORU01000015.1"/>
</dbReference>
<dbReference type="OrthoDB" id="200257at2"/>
<feature type="transmembrane region" description="Helical" evidence="5">
    <location>
        <begin position="94"/>
        <end position="115"/>
    </location>
</feature>